<evidence type="ECO:0000313" key="10">
    <source>
        <dbReference type="Proteomes" id="UP000321769"/>
    </source>
</evidence>
<dbReference type="EMBL" id="BJZQ01000007">
    <property type="protein sequence ID" value="GEO89407.1"/>
    <property type="molecule type" value="Genomic_DNA"/>
</dbReference>
<gene>
    <name evidence="9" type="ORF">AFL01nite_17340</name>
</gene>
<feature type="transmembrane region" description="Helical" evidence="7">
    <location>
        <begin position="129"/>
        <end position="150"/>
    </location>
</feature>
<dbReference type="PROSITE" id="PS50928">
    <property type="entry name" value="ABC_TM1"/>
    <property type="match status" value="1"/>
</dbReference>
<dbReference type="OrthoDB" id="5140822at2"/>
<organism evidence="9 10">
    <name type="scientific">Aeromicrobium flavum</name>
    <dbReference type="NCBI Taxonomy" id="416568"/>
    <lineage>
        <taxon>Bacteria</taxon>
        <taxon>Bacillati</taxon>
        <taxon>Actinomycetota</taxon>
        <taxon>Actinomycetes</taxon>
        <taxon>Propionibacteriales</taxon>
        <taxon>Nocardioidaceae</taxon>
        <taxon>Aeromicrobium</taxon>
    </lineage>
</organism>
<feature type="transmembrane region" description="Helical" evidence="7">
    <location>
        <begin position="228"/>
        <end position="249"/>
    </location>
</feature>
<comment type="subcellular location">
    <subcellularLocation>
        <location evidence="1 7">Cell membrane</location>
        <topology evidence="1 7">Multi-pass membrane protein</topology>
    </subcellularLocation>
</comment>
<dbReference type="Proteomes" id="UP000321769">
    <property type="component" value="Unassembled WGS sequence"/>
</dbReference>
<feature type="transmembrane region" description="Helical" evidence="7">
    <location>
        <begin position="97"/>
        <end position="117"/>
    </location>
</feature>
<evidence type="ECO:0000256" key="4">
    <source>
        <dbReference type="ARBA" id="ARBA00022692"/>
    </source>
</evidence>
<sequence length="262" mass="26981">MATESRGRAVLTGTIGLGGIVLVWAVTAATVFADKAIPTPWGVITGFGDDGFEFYRSNFAGTIREASIGFLWGNLIALAMAAVVLLVPAFEKVVTQIAVISYCVPIVAVVPILYIILGPPETATDPSPTAVVLAGVSVFFTTVVGAVLGFRSADVTSLDVVSVYGGGRWKQMTKVQLMSAVPSIISALQVAAPAAFLGAILGEYIGGLDRGVGPALVNAQQNLDVERAWGIMFGCALVAGLAYALLGLLGRLFASWSSGATA</sequence>
<dbReference type="InterPro" id="IPR000515">
    <property type="entry name" value="MetI-like"/>
</dbReference>
<comment type="similarity">
    <text evidence="7">Belongs to the binding-protein-dependent transport system permease family.</text>
</comment>
<evidence type="ECO:0000256" key="3">
    <source>
        <dbReference type="ARBA" id="ARBA00022475"/>
    </source>
</evidence>
<evidence type="ECO:0000313" key="9">
    <source>
        <dbReference type="EMBL" id="GEO89407.1"/>
    </source>
</evidence>
<keyword evidence="2 7" id="KW-0813">Transport</keyword>
<accession>A0A512HVC7</accession>
<dbReference type="GO" id="GO:0055085">
    <property type="term" value="P:transmembrane transport"/>
    <property type="evidence" value="ECO:0007669"/>
    <property type="project" value="InterPro"/>
</dbReference>
<name>A0A512HVC7_9ACTN</name>
<dbReference type="PANTHER" id="PTHR30151:SF0">
    <property type="entry name" value="ABC TRANSPORTER PERMEASE PROTEIN MJ0413-RELATED"/>
    <property type="match status" value="1"/>
</dbReference>
<evidence type="ECO:0000256" key="2">
    <source>
        <dbReference type="ARBA" id="ARBA00022448"/>
    </source>
</evidence>
<evidence type="ECO:0000256" key="7">
    <source>
        <dbReference type="RuleBase" id="RU363032"/>
    </source>
</evidence>
<dbReference type="PANTHER" id="PTHR30151">
    <property type="entry name" value="ALKANE SULFONATE ABC TRANSPORTER-RELATED, MEMBRANE SUBUNIT"/>
    <property type="match status" value="1"/>
</dbReference>
<evidence type="ECO:0000256" key="6">
    <source>
        <dbReference type="ARBA" id="ARBA00023136"/>
    </source>
</evidence>
<evidence type="ECO:0000256" key="1">
    <source>
        <dbReference type="ARBA" id="ARBA00004651"/>
    </source>
</evidence>
<feature type="transmembrane region" description="Helical" evidence="7">
    <location>
        <begin position="70"/>
        <end position="90"/>
    </location>
</feature>
<evidence type="ECO:0000259" key="8">
    <source>
        <dbReference type="PROSITE" id="PS50928"/>
    </source>
</evidence>
<keyword evidence="4 7" id="KW-0812">Transmembrane</keyword>
<dbReference type="RefSeq" id="WP_146827286.1">
    <property type="nucleotide sequence ID" value="NZ_BAAAYQ010000001.1"/>
</dbReference>
<dbReference type="Pfam" id="PF00528">
    <property type="entry name" value="BPD_transp_1"/>
    <property type="match status" value="1"/>
</dbReference>
<feature type="transmembrane region" description="Helical" evidence="7">
    <location>
        <begin position="177"/>
        <end position="201"/>
    </location>
</feature>
<dbReference type="SUPFAM" id="SSF161098">
    <property type="entry name" value="MetI-like"/>
    <property type="match status" value="1"/>
</dbReference>
<evidence type="ECO:0000256" key="5">
    <source>
        <dbReference type="ARBA" id="ARBA00022989"/>
    </source>
</evidence>
<keyword evidence="5 7" id="KW-1133">Transmembrane helix</keyword>
<dbReference type="Gene3D" id="1.10.3720.10">
    <property type="entry name" value="MetI-like"/>
    <property type="match status" value="1"/>
</dbReference>
<dbReference type="GO" id="GO:0005886">
    <property type="term" value="C:plasma membrane"/>
    <property type="evidence" value="ECO:0007669"/>
    <property type="project" value="UniProtKB-SubCell"/>
</dbReference>
<comment type="caution">
    <text evidence="9">The sequence shown here is derived from an EMBL/GenBank/DDBJ whole genome shotgun (WGS) entry which is preliminary data.</text>
</comment>
<proteinExistence type="inferred from homology"/>
<keyword evidence="3" id="KW-1003">Cell membrane</keyword>
<keyword evidence="6 7" id="KW-0472">Membrane</keyword>
<feature type="transmembrane region" description="Helical" evidence="7">
    <location>
        <begin position="9"/>
        <end position="33"/>
    </location>
</feature>
<reference evidence="9 10" key="1">
    <citation type="submission" date="2019-07" db="EMBL/GenBank/DDBJ databases">
        <title>Whole genome shotgun sequence of Aeromicrobium flavum NBRC 107625.</title>
        <authorList>
            <person name="Hosoyama A."/>
            <person name="Uohara A."/>
            <person name="Ohji S."/>
            <person name="Ichikawa N."/>
        </authorList>
    </citation>
    <scope>NUCLEOTIDE SEQUENCE [LARGE SCALE GENOMIC DNA]</scope>
    <source>
        <strain evidence="9 10">NBRC 107625</strain>
    </source>
</reference>
<keyword evidence="10" id="KW-1185">Reference proteome</keyword>
<dbReference type="InterPro" id="IPR035906">
    <property type="entry name" value="MetI-like_sf"/>
</dbReference>
<protein>
    <submittedName>
        <fullName evidence="9">ABC transporter permease</fullName>
    </submittedName>
</protein>
<feature type="domain" description="ABC transmembrane type-1" evidence="8">
    <location>
        <begin position="59"/>
        <end position="250"/>
    </location>
</feature>
<dbReference type="AlphaFoldDB" id="A0A512HVC7"/>